<dbReference type="Proteomes" id="UP001595462">
    <property type="component" value="Unassembled WGS sequence"/>
</dbReference>
<dbReference type="InterPro" id="IPR043504">
    <property type="entry name" value="Peptidase_S1_PA_chymotrypsin"/>
</dbReference>
<keyword evidence="1" id="KW-0645">Protease</keyword>
<comment type="caution">
    <text evidence="1">The sequence shown here is derived from an EMBL/GenBank/DDBJ whole genome shotgun (WGS) entry which is preliminary data.</text>
</comment>
<dbReference type="Gene3D" id="2.40.10.10">
    <property type="entry name" value="Trypsin-like serine proteases"/>
    <property type="match status" value="2"/>
</dbReference>
<evidence type="ECO:0000313" key="2">
    <source>
        <dbReference type="Proteomes" id="UP001595462"/>
    </source>
</evidence>
<proteinExistence type="predicted"/>
<accession>A0ABV7ENL7</accession>
<name>A0ABV7ENL7_9GAMM</name>
<dbReference type="GO" id="GO:0006508">
    <property type="term" value="P:proteolysis"/>
    <property type="evidence" value="ECO:0007669"/>
    <property type="project" value="UniProtKB-KW"/>
</dbReference>
<evidence type="ECO:0000313" key="1">
    <source>
        <dbReference type="EMBL" id="MFC3103453.1"/>
    </source>
</evidence>
<dbReference type="PANTHER" id="PTHR43019:SF23">
    <property type="entry name" value="PROTEASE DO-LIKE 5, CHLOROPLASTIC"/>
    <property type="match status" value="1"/>
</dbReference>
<dbReference type="InterPro" id="IPR009003">
    <property type="entry name" value="Peptidase_S1_PA"/>
</dbReference>
<organism evidence="1 2">
    <name type="scientific">Salinisphaera aquimarina</name>
    <dbReference type="NCBI Taxonomy" id="2094031"/>
    <lineage>
        <taxon>Bacteria</taxon>
        <taxon>Pseudomonadati</taxon>
        <taxon>Pseudomonadota</taxon>
        <taxon>Gammaproteobacteria</taxon>
        <taxon>Salinisphaerales</taxon>
        <taxon>Salinisphaeraceae</taxon>
        <taxon>Salinisphaera</taxon>
    </lineage>
</organism>
<reference evidence="2" key="1">
    <citation type="journal article" date="2019" name="Int. J. Syst. Evol. Microbiol.">
        <title>The Global Catalogue of Microorganisms (GCM) 10K type strain sequencing project: providing services to taxonomists for standard genome sequencing and annotation.</title>
        <authorList>
            <consortium name="The Broad Institute Genomics Platform"/>
            <consortium name="The Broad Institute Genome Sequencing Center for Infectious Disease"/>
            <person name="Wu L."/>
            <person name="Ma J."/>
        </authorList>
    </citation>
    <scope>NUCLEOTIDE SEQUENCE [LARGE SCALE GENOMIC DNA]</scope>
    <source>
        <strain evidence="2">KCTC 52640</strain>
    </source>
</reference>
<gene>
    <name evidence="1" type="ORF">ACFOSU_06080</name>
</gene>
<dbReference type="PANTHER" id="PTHR43019">
    <property type="entry name" value="SERINE ENDOPROTEASE DEGS"/>
    <property type="match status" value="1"/>
</dbReference>
<dbReference type="GO" id="GO:0008233">
    <property type="term" value="F:peptidase activity"/>
    <property type="evidence" value="ECO:0007669"/>
    <property type="project" value="UniProtKB-KW"/>
</dbReference>
<sequence length="268" mass="28847">MTNLPPESICESLNDSVCAITMTEDGEVLSSGSGFAISPEGQVVTAAHVVTGRLPIREEDINADGTVMTCQFHSTPPIAYEAKLCGIQLRSNAFRENLLVDLAILEPLQGQKSETFKPLPRKRIGPKLGQTVYMAGFSEEVELPFKIEALLDPDTPGAGRFLHHVDRGYQAVMGKPMCKRAMVGNVLEFSATSGSRVIKGDVFYIDQAMHQGASGGPVVDESGVVVGVVTHRAVTKVYREAERIEVPSGSALAISIEALDTYVRTLDN</sequence>
<dbReference type="EMBL" id="JBHRSS010000003">
    <property type="protein sequence ID" value="MFC3103453.1"/>
    <property type="molecule type" value="Genomic_DNA"/>
</dbReference>
<keyword evidence="2" id="KW-1185">Reference proteome</keyword>
<dbReference type="Pfam" id="PF13365">
    <property type="entry name" value="Trypsin_2"/>
    <property type="match status" value="1"/>
</dbReference>
<keyword evidence="1" id="KW-0378">Hydrolase</keyword>
<dbReference type="RefSeq" id="WP_380687502.1">
    <property type="nucleotide sequence ID" value="NZ_JBHRSS010000003.1"/>
</dbReference>
<protein>
    <submittedName>
        <fullName evidence="1">Serine protease</fullName>
    </submittedName>
</protein>
<dbReference type="SUPFAM" id="SSF50494">
    <property type="entry name" value="Trypsin-like serine proteases"/>
    <property type="match status" value="1"/>
</dbReference>